<proteinExistence type="predicted"/>
<gene>
    <name evidence="2" type="ORF">F2P81_024998</name>
</gene>
<accession>A0A6A4RRT7</accession>
<feature type="region of interest" description="Disordered" evidence="1">
    <location>
        <begin position="1"/>
        <end position="74"/>
    </location>
</feature>
<dbReference type="Proteomes" id="UP000438429">
    <property type="component" value="Unassembled WGS sequence"/>
</dbReference>
<name>A0A6A4RRT7_SCOMX</name>
<reference evidence="2 3" key="1">
    <citation type="submission" date="2019-06" db="EMBL/GenBank/DDBJ databases">
        <title>Draft genomes of female and male turbot (Scophthalmus maximus).</title>
        <authorList>
            <person name="Xu H."/>
            <person name="Xu X.-W."/>
            <person name="Shao C."/>
            <person name="Chen S."/>
        </authorList>
    </citation>
    <scope>NUCLEOTIDE SEQUENCE [LARGE SCALE GENOMIC DNA]</scope>
    <source>
        <strain evidence="2">Ysfricsl-2016a</strain>
        <tissue evidence="2">Blood</tissue>
    </source>
</reference>
<protein>
    <submittedName>
        <fullName evidence="2">Uncharacterized protein</fullName>
    </submittedName>
</protein>
<feature type="compositionally biased region" description="Basic and acidic residues" evidence="1">
    <location>
        <begin position="8"/>
        <end position="26"/>
    </location>
</feature>
<evidence type="ECO:0000256" key="1">
    <source>
        <dbReference type="SAM" id="MobiDB-lite"/>
    </source>
</evidence>
<dbReference type="AlphaFoldDB" id="A0A6A4RRT7"/>
<evidence type="ECO:0000313" key="2">
    <source>
        <dbReference type="EMBL" id="KAF0023017.1"/>
    </source>
</evidence>
<organism evidence="2 3">
    <name type="scientific">Scophthalmus maximus</name>
    <name type="common">Turbot</name>
    <name type="synonym">Psetta maxima</name>
    <dbReference type="NCBI Taxonomy" id="52904"/>
    <lineage>
        <taxon>Eukaryota</taxon>
        <taxon>Metazoa</taxon>
        <taxon>Chordata</taxon>
        <taxon>Craniata</taxon>
        <taxon>Vertebrata</taxon>
        <taxon>Euteleostomi</taxon>
        <taxon>Actinopterygii</taxon>
        <taxon>Neopterygii</taxon>
        <taxon>Teleostei</taxon>
        <taxon>Neoteleostei</taxon>
        <taxon>Acanthomorphata</taxon>
        <taxon>Carangaria</taxon>
        <taxon>Pleuronectiformes</taxon>
        <taxon>Pleuronectoidei</taxon>
        <taxon>Scophthalmidae</taxon>
        <taxon>Scophthalmus</taxon>
    </lineage>
</organism>
<sequence>MGGKGKRRKDEAQAHKRCDTKEEKKTPGPASLDTDQIIGGADVNNAASHSAARRSRSRSVGGGGGSSASRRAVGAQSALGSRQCANAEEVRHLGGCVVSSGCAAASAVAGKRCLFTMCLFTSPSRAFSSALGGQTAALKRIPPINTPLPKERQPDKLGLRGQFQPTVNVAAMPRTSSYVTKQFIFLCICGANCRIFDDLAIRRARGRQRRNDNLVGLPLVYIQRVHL</sequence>
<comment type="caution">
    <text evidence="2">The sequence shown here is derived from an EMBL/GenBank/DDBJ whole genome shotgun (WGS) entry which is preliminary data.</text>
</comment>
<dbReference type="EMBL" id="VEVO01000023">
    <property type="protein sequence ID" value="KAF0023017.1"/>
    <property type="molecule type" value="Genomic_DNA"/>
</dbReference>
<evidence type="ECO:0000313" key="3">
    <source>
        <dbReference type="Proteomes" id="UP000438429"/>
    </source>
</evidence>